<dbReference type="EC" id="2.5.1.75" evidence="10"/>
<evidence type="ECO:0000313" key="15">
    <source>
        <dbReference type="Proteomes" id="UP000240608"/>
    </source>
</evidence>
<feature type="region of interest" description="Interaction with substrate tRNA" evidence="10">
    <location>
        <begin position="38"/>
        <end position="41"/>
    </location>
</feature>
<dbReference type="GO" id="GO:0052381">
    <property type="term" value="F:tRNA dimethylallyltransferase activity"/>
    <property type="evidence" value="ECO:0007669"/>
    <property type="project" value="UniProtKB-UniRule"/>
</dbReference>
<dbReference type="Proteomes" id="UP000240608">
    <property type="component" value="Unassembled WGS sequence"/>
</dbReference>
<dbReference type="Gene3D" id="1.10.20.140">
    <property type="match status" value="1"/>
</dbReference>
<keyword evidence="7 10" id="KW-0067">ATP-binding</keyword>
<keyword evidence="4 10" id="KW-0808">Transferase</keyword>
<keyword evidence="8 10" id="KW-0460">Magnesium</keyword>
<comment type="similarity">
    <text evidence="3 10 13">Belongs to the IPP transferase family.</text>
</comment>
<evidence type="ECO:0000256" key="10">
    <source>
        <dbReference type="HAMAP-Rule" id="MF_00185"/>
    </source>
</evidence>
<keyword evidence="5 10" id="KW-0819">tRNA processing</keyword>
<dbReference type="HAMAP" id="MF_00185">
    <property type="entry name" value="IPP_trans"/>
    <property type="match status" value="1"/>
</dbReference>
<feature type="binding site" evidence="10">
    <location>
        <begin position="15"/>
        <end position="20"/>
    </location>
    <ligand>
        <name>substrate</name>
    </ligand>
</feature>
<evidence type="ECO:0000256" key="5">
    <source>
        <dbReference type="ARBA" id="ARBA00022694"/>
    </source>
</evidence>
<evidence type="ECO:0000256" key="3">
    <source>
        <dbReference type="ARBA" id="ARBA00005842"/>
    </source>
</evidence>
<dbReference type="InterPro" id="IPR039657">
    <property type="entry name" value="Dimethylallyltransferase"/>
</dbReference>
<dbReference type="Pfam" id="PF01715">
    <property type="entry name" value="IPPT"/>
    <property type="match status" value="1"/>
</dbReference>
<dbReference type="InterPro" id="IPR018022">
    <property type="entry name" value="IPT"/>
</dbReference>
<evidence type="ECO:0000256" key="2">
    <source>
        <dbReference type="ARBA" id="ARBA00003213"/>
    </source>
</evidence>
<comment type="cofactor">
    <cofactor evidence="1 10">
        <name>Mg(2+)</name>
        <dbReference type="ChEBI" id="CHEBI:18420"/>
    </cofactor>
</comment>
<dbReference type="PANTHER" id="PTHR11088:SF60">
    <property type="entry name" value="TRNA DIMETHYLALLYLTRANSFERASE"/>
    <property type="match status" value="1"/>
</dbReference>
<comment type="catalytic activity">
    <reaction evidence="9 10 11">
        <text>adenosine(37) in tRNA + dimethylallyl diphosphate = N(6)-dimethylallyladenosine(37) in tRNA + diphosphate</text>
        <dbReference type="Rhea" id="RHEA:26482"/>
        <dbReference type="Rhea" id="RHEA-COMP:10162"/>
        <dbReference type="Rhea" id="RHEA-COMP:10375"/>
        <dbReference type="ChEBI" id="CHEBI:33019"/>
        <dbReference type="ChEBI" id="CHEBI:57623"/>
        <dbReference type="ChEBI" id="CHEBI:74411"/>
        <dbReference type="ChEBI" id="CHEBI:74415"/>
        <dbReference type="EC" id="2.5.1.75"/>
    </reaction>
</comment>
<dbReference type="PANTHER" id="PTHR11088">
    <property type="entry name" value="TRNA DIMETHYLALLYLTRANSFERASE"/>
    <property type="match status" value="1"/>
</dbReference>
<name>A0A2T4DI12_9BACT</name>
<protein>
    <recommendedName>
        <fullName evidence="10">tRNA dimethylallyltransferase</fullName>
        <ecNumber evidence="10">2.5.1.75</ecNumber>
    </recommendedName>
    <alternativeName>
        <fullName evidence="10">Dimethylallyl diphosphate:tRNA dimethylallyltransferase</fullName>
        <shortName evidence="10">DMAPP:tRNA dimethylallyltransferase</shortName>
        <shortName evidence="10">DMATase</shortName>
    </alternativeName>
    <alternativeName>
        <fullName evidence="10">Isopentenyl-diphosphate:tRNA isopentenyltransferase</fullName>
        <shortName evidence="10">IPP transferase</shortName>
        <shortName evidence="10">IPPT</shortName>
        <shortName evidence="10">IPTase</shortName>
    </alternativeName>
</protein>
<dbReference type="Gene3D" id="3.40.50.300">
    <property type="entry name" value="P-loop containing nucleotide triphosphate hydrolases"/>
    <property type="match status" value="1"/>
</dbReference>
<feature type="binding site" evidence="10">
    <location>
        <begin position="13"/>
        <end position="20"/>
    </location>
    <ligand>
        <name>ATP</name>
        <dbReference type="ChEBI" id="CHEBI:30616"/>
    </ligand>
</feature>
<feature type="site" description="Interaction with substrate tRNA" evidence="10">
    <location>
        <position position="126"/>
    </location>
</feature>
<organism evidence="14 15">
    <name type="scientific">Marivirga lumbricoides</name>
    <dbReference type="NCBI Taxonomy" id="1046115"/>
    <lineage>
        <taxon>Bacteria</taxon>
        <taxon>Pseudomonadati</taxon>
        <taxon>Bacteroidota</taxon>
        <taxon>Cytophagia</taxon>
        <taxon>Cytophagales</taxon>
        <taxon>Marivirgaceae</taxon>
        <taxon>Marivirga</taxon>
    </lineage>
</organism>
<evidence type="ECO:0000256" key="6">
    <source>
        <dbReference type="ARBA" id="ARBA00022741"/>
    </source>
</evidence>
<comment type="function">
    <text evidence="2 10 12">Catalyzes the transfer of a dimethylallyl group onto the adenine at position 37 in tRNAs that read codons beginning with uridine, leading to the formation of N6-(dimethylallyl)adenosine (i(6)A).</text>
</comment>
<evidence type="ECO:0000313" key="14">
    <source>
        <dbReference type="EMBL" id="PTB93396.1"/>
    </source>
</evidence>
<dbReference type="AlphaFoldDB" id="A0A2T4DI12"/>
<evidence type="ECO:0000256" key="9">
    <source>
        <dbReference type="ARBA" id="ARBA00049563"/>
    </source>
</evidence>
<dbReference type="EMBL" id="PYVU01000168">
    <property type="protein sequence ID" value="PTB93396.1"/>
    <property type="molecule type" value="Genomic_DNA"/>
</dbReference>
<comment type="subunit">
    <text evidence="10">Monomer.</text>
</comment>
<feature type="region of interest" description="Interaction with substrate tRNA" evidence="10">
    <location>
        <begin position="162"/>
        <end position="166"/>
    </location>
</feature>
<dbReference type="GO" id="GO:0006400">
    <property type="term" value="P:tRNA modification"/>
    <property type="evidence" value="ECO:0007669"/>
    <property type="project" value="TreeGrafter"/>
</dbReference>
<dbReference type="NCBIfam" id="TIGR00174">
    <property type="entry name" value="miaA"/>
    <property type="match status" value="1"/>
</dbReference>
<gene>
    <name evidence="10" type="primary">miaA</name>
    <name evidence="14" type="ORF">C9994_13070</name>
</gene>
<keyword evidence="6 10" id="KW-0547">Nucleotide-binding</keyword>
<accession>A0A2T4DI12</accession>
<evidence type="ECO:0000256" key="1">
    <source>
        <dbReference type="ARBA" id="ARBA00001946"/>
    </source>
</evidence>
<sequence length="303" mass="35315">MNNNSKRIIVLAGPTAVGKTALSVKLAKYFNTEILSADSRQFYKETNIGTAKPTAEEMQEVPHYFINTLSIRDEYNVGQFEKDALNVLDDLFKTKEVVIVVGGSGLYVKALCEGIDEMPAIPSAIREKLNRDFAEKGIGYLQQQVALVDPDYYKIVDQNNPQRLIRVLELYQTTGKNMSFYREQTREVKRPFAITKIGLERPREILYERIDRRMDQMIDEGLFEEAEQLLPFKDLNALQTVGYSEIFNFLEGQYDREEAVRLLKRNSRRYAKRQLTWFKKDQQFQWFHPDQEAEIIKAIENDM</sequence>
<evidence type="ECO:0000256" key="12">
    <source>
        <dbReference type="RuleBase" id="RU003784"/>
    </source>
</evidence>
<comment type="caution">
    <text evidence="14">The sequence shown here is derived from an EMBL/GenBank/DDBJ whole genome shotgun (WGS) entry which is preliminary data.</text>
</comment>
<dbReference type="InterPro" id="IPR027417">
    <property type="entry name" value="P-loop_NTPase"/>
</dbReference>
<reference evidence="14 15" key="1">
    <citation type="submission" date="2018-03" db="EMBL/GenBank/DDBJ databases">
        <title>Cross-interface Injection: A General Nanoliter Liquid Handling Method Applied to Single Cells Genome Amplification Automated Nanoliter Liquid Handling Applied to Single Cell Multiple Displacement Amplification.</title>
        <authorList>
            <person name="Yun J."/>
            <person name="Xu P."/>
            <person name="Xu J."/>
            <person name="Dai X."/>
            <person name="Wang Y."/>
            <person name="Zheng X."/>
            <person name="Cao C."/>
            <person name="Yi Q."/>
            <person name="Zhu Y."/>
            <person name="Wang L."/>
            <person name="Dong Z."/>
            <person name="Huang Y."/>
            <person name="Huang L."/>
            <person name="Du W."/>
        </authorList>
    </citation>
    <scope>NUCLEOTIDE SEQUENCE [LARGE SCALE GENOMIC DNA]</scope>
    <source>
        <strain evidence="14 15">Z-D1-2</strain>
    </source>
</reference>
<comment type="caution">
    <text evidence="10">Lacks conserved residue(s) required for the propagation of feature annotation.</text>
</comment>
<feature type="site" description="Interaction with substrate tRNA" evidence="10">
    <location>
        <position position="104"/>
    </location>
</feature>
<evidence type="ECO:0000256" key="7">
    <source>
        <dbReference type="ARBA" id="ARBA00022840"/>
    </source>
</evidence>
<evidence type="ECO:0000256" key="13">
    <source>
        <dbReference type="RuleBase" id="RU003785"/>
    </source>
</evidence>
<proteinExistence type="inferred from homology"/>
<dbReference type="SUPFAM" id="SSF52540">
    <property type="entry name" value="P-loop containing nucleoside triphosphate hydrolases"/>
    <property type="match status" value="2"/>
</dbReference>
<evidence type="ECO:0000256" key="11">
    <source>
        <dbReference type="RuleBase" id="RU003783"/>
    </source>
</evidence>
<evidence type="ECO:0000256" key="4">
    <source>
        <dbReference type="ARBA" id="ARBA00022679"/>
    </source>
</evidence>
<dbReference type="GO" id="GO:0005524">
    <property type="term" value="F:ATP binding"/>
    <property type="evidence" value="ECO:0007669"/>
    <property type="project" value="UniProtKB-UniRule"/>
</dbReference>
<evidence type="ECO:0000256" key="8">
    <source>
        <dbReference type="ARBA" id="ARBA00022842"/>
    </source>
</evidence>